<protein>
    <recommendedName>
        <fullName evidence="3">2-amino-4-hydroxy-6-hydroxymethyldihydropteridine diphosphokinase</fullName>
        <ecNumber evidence="3">2.7.6.3</ecNumber>
    </recommendedName>
</protein>
<gene>
    <name evidence="10" type="ORF">HNQ94_003768</name>
</gene>
<reference evidence="10 11" key="1">
    <citation type="submission" date="2020-08" db="EMBL/GenBank/DDBJ databases">
        <title>Genomic Encyclopedia of Type Strains, Phase IV (KMG-IV): sequencing the most valuable type-strain genomes for metagenomic binning, comparative biology and taxonomic classification.</title>
        <authorList>
            <person name="Goeker M."/>
        </authorList>
    </citation>
    <scope>NUCLEOTIDE SEQUENCE [LARGE SCALE GENOMIC DNA]</scope>
    <source>
        <strain evidence="10 11">DSM 19612</strain>
    </source>
</reference>
<proteinExistence type="predicted"/>
<accession>A0A841Q9T9</accession>
<dbReference type="GO" id="GO:0016301">
    <property type="term" value="F:kinase activity"/>
    <property type="evidence" value="ECO:0007669"/>
    <property type="project" value="UniProtKB-KW"/>
</dbReference>
<organism evidence="10 11">
    <name type="scientific">Salirhabdus euzebyi</name>
    <dbReference type="NCBI Taxonomy" id="394506"/>
    <lineage>
        <taxon>Bacteria</taxon>
        <taxon>Bacillati</taxon>
        <taxon>Bacillota</taxon>
        <taxon>Bacilli</taxon>
        <taxon>Bacillales</taxon>
        <taxon>Bacillaceae</taxon>
        <taxon>Salirhabdus</taxon>
    </lineage>
</organism>
<evidence type="ECO:0000256" key="7">
    <source>
        <dbReference type="ARBA" id="ARBA00022840"/>
    </source>
</evidence>
<keyword evidence="7" id="KW-0067">ATP-binding</keyword>
<evidence type="ECO:0000313" key="10">
    <source>
        <dbReference type="EMBL" id="MBB6455271.1"/>
    </source>
</evidence>
<keyword evidence="8" id="KW-0289">Folate biosynthesis</keyword>
<dbReference type="GO" id="GO:0003848">
    <property type="term" value="F:2-amino-4-hydroxy-6-hydroxymethyldihydropteridine diphosphokinase activity"/>
    <property type="evidence" value="ECO:0007669"/>
    <property type="project" value="UniProtKB-EC"/>
</dbReference>
<dbReference type="EMBL" id="JACHGH010000017">
    <property type="protein sequence ID" value="MBB6455271.1"/>
    <property type="molecule type" value="Genomic_DNA"/>
</dbReference>
<keyword evidence="11" id="KW-1185">Reference proteome</keyword>
<evidence type="ECO:0000313" key="11">
    <source>
        <dbReference type="Proteomes" id="UP000581688"/>
    </source>
</evidence>
<comment type="caution">
    <text evidence="10">The sequence shown here is derived from an EMBL/GenBank/DDBJ whole genome shotgun (WGS) entry which is preliminary data.</text>
</comment>
<sequence>MNKAYIALGSNIEPREQYLGDAIKKLNEHHLINVTEKSSIYETEPVGYEDQQSFLNMVVQLETSLEPFELLYYCQQIESNLGRKRVVRWGPRTVDLDIIVYNQENIDTEKLKIPHPRMLERAFVLVPLEELASSLKVNGLPVHIHLSRLNNKDRKGVTKWNQLTGE</sequence>
<keyword evidence="4 10" id="KW-0808">Transferase</keyword>
<dbReference type="PANTHER" id="PTHR43071">
    <property type="entry name" value="2-AMINO-4-HYDROXY-6-HYDROXYMETHYLDIHYDROPTERIDINE PYROPHOSPHOKINASE"/>
    <property type="match status" value="1"/>
</dbReference>
<evidence type="ECO:0000256" key="2">
    <source>
        <dbReference type="ARBA" id="ARBA00005051"/>
    </source>
</evidence>
<dbReference type="SUPFAM" id="SSF55083">
    <property type="entry name" value="6-hydroxymethyl-7,8-dihydropterin pyrophosphokinase, HPPK"/>
    <property type="match status" value="1"/>
</dbReference>
<dbReference type="PROSITE" id="PS00794">
    <property type="entry name" value="HPPK"/>
    <property type="match status" value="1"/>
</dbReference>
<dbReference type="InterPro" id="IPR000550">
    <property type="entry name" value="Hppk"/>
</dbReference>
<dbReference type="InterPro" id="IPR035907">
    <property type="entry name" value="Hppk_sf"/>
</dbReference>
<dbReference type="AlphaFoldDB" id="A0A841Q9T9"/>
<comment type="catalytic activity">
    <reaction evidence="1">
        <text>6-hydroxymethyl-7,8-dihydropterin + ATP = (7,8-dihydropterin-6-yl)methyl diphosphate + AMP + H(+)</text>
        <dbReference type="Rhea" id="RHEA:11412"/>
        <dbReference type="ChEBI" id="CHEBI:15378"/>
        <dbReference type="ChEBI" id="CHEBI:30616"/>
        <dbReference type="ChEBI" id="CHEBI:44841"/>
        <dbReference type="ChEBI" id="CHEBI:72950"/>
        <dbReference type="ChEBI" id="CHEBI:456215"/>
        <dbReference type="EC" id="2.7.6.3"/>
    </reaction>
</comment>
<feature type="domain" description="7,8-dihydro-6-hydroxymethylpterin-pyrophosphokinase" evidence="9">
    <location>
        <begin position="88"/>
        <end position="99"/>
    </location>
</feature>
<dbReference type="NCBIfam" id="TIGR01498">
    <property type="entry name" value="folK"/>
    <property type="match status" value="1"/>
</dbReference>
<dbReference type="RefSeq" id="WP_174497743.1">
    <property type="nucleotide sequence ID" value="NZ_CADDWK010000018.1"/>
</dbReference>
<evidence type="ECO:0000256" key="4">
    <source>
        <dbReference type="ARBA" id="ARBA00022679"/>
    </source>
</evidence>
<dbReference type="Gene3D" id="3.30.70.560">
    <property type="entry name" value="7,8-Dihydro-6-hydroxymethylpterin-pyrophosphokinase HPPK"/>
    <property type="match status" value="1"/>
</dbReference>
<dbReference type="GO" id="GO:0046654">
    <property type="term" value="P:tetrahydrofolate biosynthetic process"/>
    <property type="evidence" value="ECO:0007669"/>
    <property type="project" value="UniProtKB-UniPathway"/>
</dbReference>
<evidence type="ECO:0000256" key="8">
    <source>
        <dbReference type="ARBA" id="ARBA00022909"/>
    </source>
</evidence>
<comment type="pathway">
    <text evidence="2">Cofactor biosynthesis; tetrahydrofolate biosynthesis; 2-amino-4-hydroxy-6-hydroxymethyl-7,8-dihydropteridine diphosphate from 7,8-dihydroneopterin triphosphate: step 4/4.</text>
</comment>
<dbReference type="EC" id="2.7.6.3" evidence="3"/>
<evidence type="ECO:0000256" key="1">
    <source>
        <dbReference type="ARBA" id="ARBA00000198"/>
    </source>
</evidence>
<keyword evidence="6 10" id="KW-0418">Kinase</keyword>
<dbReference type="GO" id="GO:0005524">
    <property type="term" value="F:ATP binding"/>
    <property type="evidence" value="ECO:0007669"/>
    <property type="project" value="UniProtKB-KW"/>
</dbReference>
<dbReference type="PANTHER" id="PTHR43071:SF1">
    <property type="entry name" value="2-AMINO-4-HYDROXY-6-HYDROXYMETHYLDIHYDROPTERIDINE PYROPHOSPHOKINASE"/>
    <property type="match status" value="1"/>
</dbReference>
<dbReference type="GO" id="GO:0046656">
    <property type="term" value="P:folic acid biosynthetic process"/>
    <property type="evidence" value="ECO:0007669"/>
    <property type="project" value="UniProtKB-KW"/>
</dbReference>
<evidence type="ECO:0000256" key="3">
    <source>
        <dbReference type="ARBA" id="ARBA00013253"/>
    </source>
</evidence>
<name>A0A841Q9T9_9BACI</name>
<evidence type="ECO:0000256" key="5">
    <source>
        <dbReference type="ARBA" id="ARBA00022741"/>
    </source>
</evidence>
<evidence type="ECO:0000259" key="9">
    <source>
        <dbReference type="PROSITE" id="PS00794"/>
    </source>
</evidence>
<dbReference type="UniPathway" id="UPA00077">
    <property type="reaction ID" value="UER00155"/>
</dbReference>
<dbReference type="CDD" id="cd00483">
    <property type="entry name" value="HPPK"/>
    <property type="match status" value="1"/>
</dbReference>
<evidence type="ECO:0000256" key="6">
    <source>
        <dbReference type="ARBA" id="ARBA00022777"/>
    </source>
</evidence>
<dbReference type="Pfam" id="PF01288">
    <property type="entry name" value="HPPK"/>
    <property type="match status" value="1"/>
</dbReference>
<keyword evidence="5" id="KW-0547">Nucleotide-binding</keyword>
<dbReference type="Proteomes" id="UP000581688">
    <property type="component" value="Unassembled WGS sequence"/>
</dbReference>